<gene>
    <name evidence="1" type="ORF">OMM_02073</name>
</gene>
<accession>A0A1V1PAY7</accession>
<dbReference type="SUPFAM" id="SSF48371">
    <property type="entry name" value="ARM repeat"/>
    <property type="match status" value="1"/>
</dbReference>
<organism evidence="1 2">
    <name type="scientific">Candidatus Magnetoglobus multicellularis str. Araruama</name>
    <dbReference type="NCBI Taxonomy" id="890399"/>
    <lineage>
        <taxon>Bacteria</taxon>
        <taxon>Pseudomonadati</taxon>
        <taxon>Thermodesulfobacteriota</taxon>
        <taxon>Desulfobacteria</taxon>
        <taxon>Desulfobacterales</taxon>
        <taxon>Desulfobacteraceae</taxon>
        <taxon>Candidatus Magnetoglobus</taxon>
    </lineage>
</organism>
<dbReference type="EMBL" id="ATBP01000198">
    <property type="protein sequence ID" value="ETR71980.1"/>
    <property type="molecule type" value="Genomic_DNA"/>
</dbReference>
<sequence>MAGRSWKTKTIKLIEQNKNWSKTRRFYCVSCNNETPPSIELAEGRLCVNCTKKQLKTILIDAVDFQDWNVKKFSEYLTKGTPVERLLVLYRFEEVLGVIGKKDGIKAFQLYLPMISNLGYINQHPLSPVIRQTAHEVAVEVGESLLPVLVSTRANSSPVYHTNILLTAATIDSENSEVKRMLGQTARNSNASVKKILLSAFENIEESWIIPLLEIMRKDENKKIQEKASKLYHSIAISQSDEQSKVRHANVPKEFLEVIKTSYSIDYLRMLYDEYLHLFFDMTYFGMLNRVIRSKFKKPDLIHALATMLYDKDNFWLLMNAMHEDVYTIFERLVWEGGELSGDKLNRTLNEKVSHIREEFINDRLYKKNEFNPKYCIFRVRKVHTQSKDHGWLNDYRLSLPDMIRNLAQKYLPKPEFFELIGISDKPDNCLIFSDNVAIVHQLPLLLNYVDSNSMEIGVDPEKISKRSLHKMLAECAIQEFYPSGKFEEKFIRSRIIIRFLMLMQKFSLSQTSPEKLLKEMITYYLLGKDKFNYAFQTISFLSYLKNWKKLESMYDDDYHYQMEVDFRNNLWSVLKQMPSGKWITVENIVKYCYFRNIDIRIVHPYMASQFIHFTASRYVNNEWLQTGGKTYVSEANYPYLITVPAVKMFLFFLASFGMLDIAYSPPENDELRTKGRPYLSEFDGLTYIRLNALGEYVLGITNQVSLAAEEVSQVILDEDHLIAYLRGNDPVKKMVLDKIGLKIHEGCYRVNYQIFLQDCRSKKDIDSKINLFHDYISKEPPQIWQSFIDDIFSKKDPLEEKMDFHVFKVKDNQELIELIAKDDILRSLVLMAEDYYILILEQNIQKVHQRLEYFGFFMDY</sequence>
<evidence type="ECO:0000313" key="1">
    <source>
        <dbReference type="EMBL" id="ETR71980.1"/>
    </source>
</evidence>
<name>A0A1V1PAY7_9BACT</name>
<dbReference type="Proteomes" id="UP000189670">
    <property type="component" value="Unassembled WGS sequence"/>
</dbReference>
<dbReference type="AlphaFoldDB" id="A0A1V1PAY7"/>
<evidence type="ECO:0000313" key="2">
    <source>
        <dbReference type="Proteomes" id="UP000189670"/>
    </source>
</evidence>
<reference evidence="2" key="1">
    <citation type="submission" date="2012-11" db="EMBL/GenBank/DDBJ databases">
        <authorList>
            <person name="Lucero-Rivera Y.E."/>
            <person name="Tovar-Ramirez D."/>
        </authorList>
    </citation>
    <scope>NUCLEOTIDE SEQUENCE [LARGE SCALE GENOMIC DNA]</scope>
    <source>
        <strain evidence="2">Araruama</strain>
    </source>
</reference>
<dbReference type="InterPro" id="IPR016024">
    <property type="entry name" value="ARM-type_fold"/>
</dbReference>
<comment type="caution">
    <text evidence="1">The sequence shown here is derived from an EMBL/GenBank/DDBJ whole genome shotgun (WGS) entry which is preliminary data.</text>
</comment>
<proteinExistence type="predicted"/>
<protein>
    <submittedName>
        <fullName evidence="1">Uncharacterized protein</fullName>
    </submittedName>
</protein>